<dbReference type="AlphaFoldDB" id="A0A7W4VRX5"/>
<evidence type="ECO:0000313" key="7">
    <source>
        <dbReference type="EMBL" id="MBB3040629.1"/>
    </source>
</evidence>
<sequence>MSRRATWELWITLGLLVVLPMLAATDYALHIWTRMAIFLILLTGLNFIQGVAGMTSLAQAGFFGLGAYAAGIATVRHDVPPVLALALAPVLVTLVALLIGVLSMRLKEIYFTMATLGAGFVLYLLFGRMVELTGGPNGLVGIPPFSVGGVEFTEPIMKYGLAAVLAAIGAIAAHNLLVSRTGRALRAYGASEPAALAVGASPFRLRLLAFGLSGFYAGVAGALEAFDSRFVSPSTFDFMTAVLLVVALVVSGAGRMIGPILGALLLTGIEVFAADYADYEPLIMGIVFLVAVQLFPRGVAGELAARREDRRERAKRSADLAADVAVDAPTTLKAVQR</sequence>
<comment type="subcellular location">
    <subcellularLocation>
        <location evidence="1">Cell membrane</location>
        <topology evidence="1">Multi-pass membrane protein</topology>
    </subcellularLocation>
</comment>
<keyword evidence="2" id="KW-1003">Cell membrane</keyword>
<proteinExistence type="predicted"/>
<gene>
    <name evidence="7" type="ORF">FHU40_000430</name>
</gene>
<evidence type="ECO:0000256" key="4">
    <source>
        <dbReference type="ARBA" id="ARBA00022989"/>
    </source>
</evidence>
<comment type="caution">
    <text evidence="7">The sequence shown here is derived from an EMBL/GenBank/DDBJ whole genome shotgun (WGS) entry which is preliminary data.</text>
</comment>
<feature type="transmembrane region" description="Helical" evidence="6">
    <location>
        <begin position="7"/>
        <end position="25"/>
    </location>
</feature>
<evidence type="ECO:0000256" key="1">
    <source>
        <dbReference type="ARBA" id="ARBA00004651"/>
    </source>
</evidence>
<reference evidence="7 8" key="1">
    <citation type="submission" date="2020-08" db="EMBL/GenBank/DDBJ databases">
        <title>Sequencing the genomes of 1000 actinobacteria strains.</title>
        <authorList>
            <person name="Klenk H.-P."/>
        </authorList>
    </citation>
    <scope>NUCLEOTIDE SEQUENCE [LARGE SCALE GENOMIC DNA]</scope>
    <source>
        <strain evidence="7 8">DSM 105498</strain>
    </source>
</reference>
<dbReference type="EMBL" id="JACHWR010000001">
    <property type="protein sequence ID" value="MBB3040629.1"/>
    <property type="molecule type" value="Genomic_DNA"/>
</dbReference>
<keyword evidence="4 6" id="KW-1133">Transmembrane helix</keyword>
<evidence type="ECO:0000256" key="5">
    <source>
        <dbReference type="ARBA" id="ARBA00023136"/>
    </source>
</evidence>
<dbReference type="Pfam" id="PF02653">
    <property type="entry name" value="BPD_transp_2"/>
    <property type="match status" value="1"/>
</dbReference>
<dbReference type="InterPro" id="IPR001851">
    <property type="entry name" value="ABC_transp_permease"/>
</dbReference>
<feature type="transmembrane region" description="Helical" evidence="6">
    <location>
        <begin position="283"/>
        <end position="305"/>
    </location>
</feature>
<evidence type="ECO:0000256" key="3">
    <source>
        <dbReference type="ARBA" id="ARBA00022692"/>
    </source>
</evidence>
<dbReference type="GO" id="GO:0015658">
    <property type="term" value="F:branched-chain amino acid transmembrane transporter activity"/>
    <property type="evidence" value="ECO:0007669"/>
    <property type="project" value="InterPro"/>
</dbReference>
<dbReference type="InterPro" id="IPR043428">
    <property type="entry name" value="LivM-like"/>
</dbReference>
<evidence type="ECO:0000256" key="2">
    <source>
        <dbReference type="ARBA" id="ARBA00022475"/>
    </source>
</evidence>
<name>A0A7W4VRX5_9ACTN</name>
<dbReference type="PANTHER" id="PTHR30482:SF10">
    <property type="entry name" value="HIGH-AFFINITY BRANCHED-CHAIN AMINO ACID TRANSPORT PROTEIN BRAE"/>
    <property type="match status" value="1"/>
</dbReference>
<keyword evidence="5 6" id="KW-0472">Membrane</keyword>
<dbReference type="CDD" id="cd06581">
    <property type="entry name" value="TM_PBP1_LivM_like"/>
    <property type="match status" value="1"/>
</dbReference>
<feature type="transmembrane region" description="Helical" evidence="6">
    <location>
        <begin position="82"/>
        <end position="102"/>
    </location>
</feature>
<dbReference type="RefSeq" id="WP_183590636.1">
    <property type="nucleotide sequence ID" value="NZ_JACHWR010000001.1"/>
</dbReference>
<accession>A0A7W4VRX5</accession>
<dbReference type="Proteomes" id="UP000589626">
    <property type="component" value="Unassembled WGS sequence"/>
</dbReference>
<dbReference type="GO" id="GO:0005886">
    <property type="term" value="C:plasma membrane"/>
    <property type="evidence" value="ECO:0007669"/>
    <property type="project" value="UniProtKB-SubCell"/>
</dbReference>
<feature type="transmembrane region" description="Helical" evidence="6">
    <location>
        <begin position="235"/>
        <end position="253"/>
    </location>
</feature>
<keyword evidence="3 6" id="KW-0812">Transmembrane</keyword>
<evidence type="ECO:0000313" key="8">
    <source>
        <dbReference type="Proteomes" id="UP000589626"/>
    </source>
</evidence>
<feature type="transmembrane region" description="Helical" evidence="6">
    <location>
        <begin position="109"/>
        <end position="126"/>
    </location>
</feature>
<dbReference type="PANTHER" id="PTHR30482">
    <property type="entry name" value="HIGH-AFFINITY BRANCHED-CHAIN AMINO ACID TRANSPORT SYSTEM PERMEASE"/>
    <property type="match status" value="1"/>
</dbReference>
<keyword evidence="8" id="KW-1185">Reference proteome</keyword>
<organism evidence="7 8">
    <name type="scientific">Nocardioides soli</name>
    <dbReference type="NCBI Taxonomy" id="1036020"/>
    <lineage>
        <taxon>Bacteria</taxon>
        <taxon>Bacillati</taxon>
        <taxon>Actinomycetota</taxon>
        <taxon>Actinomycetes</taxon>
        <taxon>Propionibacteriales</taxon>
        <taxon>Nocardioidaceae</taxon>
        <taxon>Nocardioides</taxon>
    </lineage>
</organism>
<feature type="transmembrane region" description="Helical" evidence="6">
    <location>
        <begin position="31"/>
        <end position="48"/>
    </location>
</feature>
<feature type="transmembrane region" description="Helical" evidence="6">
    <location>
        <begin position="159"/>
        <end position="178"/>
    </location>
</feature>
<evidence type="ECO:0000256" key="6">
    <source>
        <dbReference type="SAM" id="Phobius"/>
    </source>
</evidence>
<protein>
    <submittedName>
        <fullName evidence="7">Branched-chain amino acid transport system permease protein</fullName>
    </submittedName>
</protein>